<gene>
    <name evidence="2" type="ORF">C7474_0481</name>
</gene>
<proteinExistence type="predicted"/>
<evidence type="ECO:0000256" key="1">
    <source>
        <dbReference type="SAM" id="MobiDB-lite"/>
    </source>
</evidence>
<accession>A0A498C9X8</accession>
<reference evidence="2 3" key="1">
    <citation type="journal article" date="2015" name="Stand. Genomic Sci.">
        <title>Genomic Encyclopedia of Bacterial and Archaeal Type Strains, Phase III: the genomes of soil and plant-associated and newly described type strains.</title>
        <authorList>
            <person name="Whitman W.B."/>
            <person name="Woyke T."/>
            <person name="Klenk H.P."/>
            <person name="Zhou Y."/>
            <person name="Lilburn T.G."/>
            <person name="Beck B.J."/>
            <person name="De Vos P."/>
            <person name="Vandamme P."/>
            <person name="Eisen J.A."/>
            <person name="Garrity G."/>
            <person name="Hugenholtz P."/>
            <person name="Kyrpides N.C."/>
        </authorList>
    </citation>
    <scope>NUCLEOTIDE SEQUENCE [LARGE SCALE GENOMIC DNA]</scope>
    <source>
        <strain evidence="2 3">S2T63</strain>
    </source>
</reference>
<dbReference type="Proteomes" id="UP000273158">
    <property type="component" value="Unassembled WGS sequence"/>
</dbReference>
<organism evidence="2 3">
    <name type="scientific">Microbacterium telephonicum</name>
    <dbReference type="NCBI Taxonomy" id="1714841"/>
    <lineage>
        <taxon>Bacteria</taxon>
        <taxon>Bacillati</taxon>
        <taxon>Actinomycetota</taxon>
        <taxon>Actinomycetes</taxon>
        <taxon>Micrococcales</taxon>
        <taxon>Microbacteriaceae</taxon>
        <taxon>Microbacterium</taxon>
    </lineage>
</organism>
<dbReference type="EMBL" id="RCDB01000001">
    <property type="protein sequence ID" value="RLK52535.1"/>
    <property type="molecule type" value="Genomic_DNA"/>
</dbReference>
<evidence type="ECO:0000313" key="3">
    <source>
        <dbReference type="Proteomes" id="UP000273158"/>
    </source>
</evidence>
<dbReference type="AlphaFoldDB" id="A0A498C9X8"/>
<comment type="caution">
    <text evidence="2">The sequence shown here is derived from an EMBL/GenBank/DDBJ whole genome shotgun (WGS) entry which is preliminary data.</text>
</comment>
<evidence type="ECO:0000313" key="2">
    <source>
        <dbReference type="EMBL" id="RLK52535.1"/>
    </source>
</evidence>
<protein>
    <submittedName>
        <fullName evidence="2">Uncharacterized protein</fullName>
    </submittedName>
</protein>
<sequence length="779" mass="86352">MVGATAEQLLERHADINWRTRFVDINDLIEILRDCIIADGYTIPDDLNEAIALTARGNALKSRLIRKEEVPAKEAHLMCALTVGHDDLFIDVLNTDIAALRDSIGRQIREGAVRFPFVYGRALYDAFADEFEDEKDYLSSEETVKLLGKIPFGVFQYGRYVVGPSGISESKHSRALRFSKRVPAFHCSDPVCRDLHSVILSTGHNADINAQRHKLTRVLEGESKPAADWAGLAMEISRLSDSHFGNHWIAPMVTLLGDALSDDELRAVLALLSGVEVTAERPNLLERALQWSDKKLAGTVDRMVLGGDICVPLGEVRTPVSTDHMRSGAFRLQPQLGSRGVRFVSGDPGLATLRERELVRTLYLTGNDDERHELDWQLRSVDGVSLDVRLDDYLRTTTPTEALTRLVLSRSSSAIAASEVAGLGEVDGVGDGDLIARLAWKLGFEGGSADDSHADFWTQQEKLSAIVQSWLGSGPGDTNEFRGQAATYFSALEGILEESLAFASWALLRDHITAGRPFSYDNEADRKHGLDLLQAAYTEYVTKRPGEKLKFDGRLTIYPLVRGFGVLADGLNSLIAKASSLARPLSDHPEYATRSALQRFPFASTAPFLDLAAHSRTRIVEGLRDIELTLNAETLSSVRNDYSHYRRTSPELAAMERTLESVGRAVRAIENLGFGLNLCHPSTETSDQWGRRTIGFVGPRSLNHVFARPSSLEWVGFPSLRRPQYLVRSAAFDDANEVLRFERQYDSEYARMWDDYPRPRKKAQPTIDSLAEDAPAGAS</sequence>
<keyword evidence="3" id="KW-1185">Reference proteome</keyword>
<feature type="region of interest" description="Disordered" evidence="1">
    <location>
        <begin position="758"/>
        <end position="779"/>
    </location>
</feature>
<name>A0A498C9X8_9MICO</name>